<feature type="domain" description="SH3b" evidence="1">
    <location>
        <begin position="221"/>
        <end position="289"/>
    </location>
</feature>
<comment type="caution">
    <text evidence="2">The sequence shown here is derived from an EMBL/GenBank/DDBJ whole genome shotgun (WGS) entry which is preliminary data.</text>
</comment>
<dbReference type="SMART" id="SM00287">
    <property type="entry name" value="SH3b"/>
    <property type="match status" value="2"/>
</dbReference>
<dbReference type="Proteomes" id="UP001227126">
    <property type="component" value="Unassembled WGS sequence"/>
</dbReference>
<keyword evidence="3" id="KW-1185">Reference proteome</keyword>
<dbReference type="PROSITE" id="PS51781">
    <property type="entry name" value="SH3B"/>
    <property type="match status" value="1"/>
</dbReference>
<dbReference type="Gene3D" id="2.60.120.380">
    <property type="match status" value="1"/>
</dbReference>
<evidence type="ECO:0000313" key="3">
    <source>
        <dbReference type="Proteomes" id="UP001227126"/>
    </source>
</evidence>
<dbReference type="PANTHER" id="PTHR34408">
    <property type="entry name" value="FAMILY PROTEIN, PUTATIVE-RELATED"/>
    <property type="match status" value="1"/>
</dbReference>
<dbReference type="Gene3D" id="2.30.30.40">
    <property type="entry name" value="SH3 Domains"/>
    <property type="match status" value="2"/>
</dbReference>
<sequence>MSFAPGTSGSVIQTRLEGQDIVDYVLNAGVGQRMVIDLGTDNPSAYFNLMPSGDPQAIHMGSSAGNHFDGTLPASGDWVIRVYLIRAAARRNETANITLSIHIGGASHSVPAADLADGAAGGPDYWQVAGLTGGDTLNVRSRPGTTHQVVSRVHSGQVFRNLGCRGSGPDRWCHVESGNGLISGWVAGRFLRESGAPASPSPSLPVSSFADGDAGGPDFWEVTGVAAGDYLNIRTGPATRYSIVARAPNGLTLRNLGCRGTGSDRWCHVQTPDGGYDGWVSGRYLREGGAPAASGPGIQIPSGSNISPDLYLRPTGEIEVGWAGGCTVLYNPAHQRIQAGSSCSSAQLTLSDAAVARFD</sequence>
<accession>A0ABT7FJI0</accession>
<proteinExistence type="predicted"/>
<reference evidence="2 3" key="1">
    <citation type="submission" date="2023-05" db="EMBL/GenBank/DDBJ databases">
        <title>Sedimentitalea sp. nov. JM2-8.</title>
        <authorList>
            <person name="Huang J."/>
        </authorList>
    </citation>
    <scope>NUCLEOTIDE SEQUENCE [LARGE SCALE GENOMIC DNA]</scope>
    <source>
        <strain evidence="2 3">JM2-8</strain>
    </source>
</reference>
<evidence type="ECO:0000259" key="1">
    <source>
        <dbReference type="PROSITE" id="PS51781"/>
    </source>
</evidence>
<gene>
    <name evidence="2" type="ORF">QO034_19620</name>
</gene>
<dbReference type="InterPro" id="IPR003646">
    <property type="entry name" value="SH3-like_bac-type"/>
</dbReference>
<dbReference type="EMBL" id="JASNJE010000034">
    <property type="protein sequence ID" value="MDK3075294.1"/>
    <property type="molecule type" value="Genomic_DNA"/>
</dbReference>
<name>A0ABT7FJI0_9RHOB</name>
<protein>
    <submittedName>
        <fullName evidence="2">SH3 domain-containing protein</fullName>
    </submittedName>
</protein>
<dbReference type="InterPro" id="IPR052354">
    <property type="entry name" value="Cell_Wall_Dynamics_Protein"/>
</dbReference>
<dbReference type="Pfam" id="PF08239">
    <property type="entry name" value="SH3_3"/>
    <property type="match status" value="2"/>
</dbReference>
<evidence type="ECO:0000313" key="2">
    <source>
        <dbReference type="EMBL" id="MDK3075294.1"/>
    </source>
</evidence>
<organism evidence="2 3">
    <name type="scientific">Sedimentitalea xiamensis</name>
    <dbReference type="NCBI Taxonomy" id="3050037"/>
    <lineage>
        <taxon>Bacteria</taxon>
        <taxon>Pseudomonadati</taxon>
        <taxon>Pseudomonadota</taxon>
        <taxon>Alphaproteobacteria</taxon>
        <taxon>Rhodobacterales</taxon>
        <taxon>Paracoccaceae</taxon>
        <taxon>Sedimentitalea</taxon>
    </lineage>
</organism>
<dbReference type="PANTHER" id="PTHR34408:SF1">
    <property type="entry name" value="GLYCOSYL HYDROLASE FAMILY 19 DOMAIN-CONTAINING PROTEIN HI_1415"/>
    <property type="match status" value="1"/>
</dbReference>